<feature type="compositionally biased region" description="Low complexity" evidence="8">
    <location>
        <begin position="419"/>
        <end position="452"/>
    </location>
</feature>
<dbReference type="PROSITE" id="PS00107">
    <property type="entry name" value="PROTEIN_KINASE_ATP"/>
    <property type="match status" value="1"/>
</dbReference>
<dbReference type="InterPro" id="IPR008271">
    <property type="entry name" value="Ser/Thr_kinase_AS"/>
</dbReference>
<dbReference type="EC" id="2.7.11.1" evidence="1"/>
<evidence type="ECO:0000313" key="12">
    <source>
        <dbReference type="Proteomes" id="UP001596058"/>
    </source>
</evidence>
<dbReference type="PROSITE" id="PS00108">
    <property type="entry name" value="PROTEIN_KINASE_ST"/>
    <property type="match status" value="1"/>
</dbReference>
<dbReference type="RefSeq" id="WP_379520310.1">
    <property type="nucleotide sequence ID" value="NZ_JBHSPA010000057.1"/>
</dbReference>
<feature type="region of interest" description="Disordered" evidence="8">
    <location>
        <begin position="401"/>
        <end position="469"/>
    </location>
</feature>
<feature type="region of interest" description="Disordered" evidence="8">
    <location>
        <begin position="295"/>
        <end position="368"/>
    </location>
</feature>
<protein>
    <recommendedName>
        <fullName evidence="1">non-specific serine/threonine protein kinase</fullName>
        <ecNumber evidence="1">2.7.11.1</ecNumber>
    </recommendedName>
</protein>
<keyword evidence="9" id="KW-0472">Membrane</keyword>
<feature type="transmembrane region" description="Helical" evidence="9">
    <location>
        <begin position="374"/>
        <end position="396"/>
    </location>
</feature>
<evidence type="ECO:0000256" key="3">
    <source>
        <dbReference type="ARBA" id="ARBA00022679"/>
    </source>
</evidence>
<dbReference type="PROSITE" id="PS50011">
    <property type="entry name" value="PROTEIN_KINASE_DOM"/>
    <property type="match status" value="1"/>
</dbReference>
<evidence type="ECO:0000256" key="5">
    <source>
        <dbReference type="ARBA" id="ARBA00022777"/>
    </source>
</evidence>
<feature type="compositionally biased region" description="Basic residues" evidence="8">
    <location>
        <begin position="308"/>
        <end position="317"/>
    </location>
</feature>
<name>A0ABW1D0V1_9ACTN</name>
<dbReference type="CDD" id="cd14014">
    <property type="entry name" value="STKc_PknB_like"/>
    <property type="match status" value="1"/>
</dbReference>
<dbReference type="PANTHER" id="PTHR43289:SF6">
    <property type="entry name" value="SERINE_THREONINE-PROTEIN KINASE NEKL-3"/>
    <property type="match status" value="1"/>
</dbReference>
<dbReference type="SMART" id="SM00220">
    <property type="entry name" value="S_TKc"/>
    <property type="match status" value="1"/>
</dbReference>
<keyword evidence="5 11" id="KW-0418">Kinase</keyword>
<keyword evidence="4 7" id="KW-0547">Nucleotide-binding</keyword>
<dbReference type="InterPro" id="IPR000719">
    <property type="entry name" value="Prot_kinase_dom"/>
</dbReference>
<organism evidence="11 12">
    <name type="scientific">Nonomuraea insulae</name>
    <dbReference type="NCBI Taxonomy" id="1616787"/>
    <lineage>
        <taxon>Bacteria</taxon>
        <taxon>Bacillati</taxon>
        <taxon>Actinomycetota</taxon>
        <taxon>Actinomycetes</taxon>
        <taxon>Streptosporangiales</taxon>
        <taxon>Streptosporangiaceae</taxon>
        <taxon>Nonomuraea</taxon>
    </lineage>
</organism>
<gene>
    <name evidence="11" type="ORF">ACFPZ3_43840</name>
</gene>
<dbReference type="EMBL" id="JBHSPA010000057">
    <property type="protein sequence ID" value="MFC5830828.1"/>
    <property type="molecule type" value="Genomic_DNA"/>
</dbReference>
<evidence type="ECO:0000256" key="1">
    <source>
        <dbReference type="ARBA" id="ARBA00012513"/>
    </source>
</evidence>
<feature type="binding site" evidence="7">
    <location>
        <position position="44"/>
    </location>
    <ligand>
        <name>ATP</name>
        <dbReference type="ChEBI" id="CHEBI:30616"/>
    </ligand>
</feature>
<dbReference type="SUPFAM" id="SSF56112">
    <property type="entry name" value="Protein kinase-like (PK-like)"/>
    <property type="match status" value="1"/>
</dbReference>
<accession>A0ABW1D0V1</accession>
<evidence type="ECO:0000256" key="7">
    <source>
        <dbReference type="PROSITE-ProRule" id="PRU10141"/>
    </source>
</evidence>
<dbReference type="Gene3D" id="3.30.200.20">
    <property type="entry name" value="Phosphorylase Kinase, domain 1"/>
    <property type="match status" value="1"/>
</dbReference>
<evidence type="ECO:0000256" key="8">
    <source>
        <dbReference type="SAM" id="MobiDB-lite"/>
    </source>
</evidence>
<evidence type="ECO:0000256" key="2">
    <source>
        <dbReference type="ARBA" id="ARBA00022527"/>
    </source>
</evidence>
<feature type="domain" description="Protein kinase" evidence="10">
    <location>
        <begin position="15"/>
        <end position="271"/>
    </location>
</feature>
<dbReference type="GO" id="GO:0016301">
    <property type="term" value="F:kinase activity"/>
    <property type="evidence" value="ECO:0007669"/>
    <property type="project" value="UniProtKB-KW"/>
</dbReference>
<dbReference type="Proteomes" id="UP001596058">
    <property type="component" value="Unassembled WGS sequence"/>
</dbReference>
<keyword evidence="12" id="KW-1185">Reference proteome</keyword>
<sequence>MSDRKQDGRRIAGRYQLQEPIGRGGMGIVWRAHDELLDRTVAVKEVRYAAALGEEVQLLNRRTMREARAAARFEHPNVIVVHDVIEEDGRPWIVMQLVQSRSLGAVIKQDGPLQPKRVAEIGLAMLDALHRAHEAGVLHRDVKPENVLLADDGRVVLTDFGIATLETETQLTVTGLAGTPAFIAPERLKGLPARRESDLWSLGATLYTAVEGRSPHERGMALATMHAVLTDEPDPATHVGPLSDVISGLLEKEPVQRLTYEETQRRLRETLAQMNAPVSPPPTAQFPAAQELHVPAAAEQRRPTAPTKPKRPAKARRPYAPVEDDTPTDPDLLSPSQEAMPETGVRIPQALTAEPPRPPAESTMEAGRPEQRRAALIIAVAVAVLLVAGVGGYLGLRSAPDEGPQEDAGAHAAAVTTNQSQAPPSASASQPPTAEPSASAPASPSSSPSATPEETKKDAMPSGWKNHKDKLGFQIGLPKGWDEWKRTGKGVEFKGPGGAPNAHVRIEEFPKLGKDPLKGWKKLEPSLKDGYGGYKKLGIKKVDYRKAAADWDFIWPTNTGKSHIRYRGFIAEDGKAYAIYWHTLSSHWKADYDLFEGFCATFVPPK</sequence>
<dbReference type="Gene3D" id="1.10.510.10">
    <property type="entry name" value="Transferase(Phosphotransferase) domain 1"/>
    <property type="match status" value="1"/>
</dbReference>
<evidence type="ECO:0000256" key="9">
    <source>
        <dbReference type="SAM" id="Phobius"/>
    </source>
</evidence>
<dbReference type="InterPro" id="IPR011009">
    <property type="entry name" value="Kinase-like_dom_sf"/>
</dbReference>
<evidence type="ECO:0000256" key="6">
    <source>
        <dbReference type="ARBA" id="ARBA00022840"/>
    </source>
</evidence>
<reference evidence="12" key="1">
    <citation type="journal article" date="2019" name="Int. J. Syst. Evol. Microbiol.">
        <title>The Global Catalogue of Microorganisms (GCM) 10K type strain sequencing project: providing services to taxonomists for standard genome sequencing and annotation.</title>
        <authorList>
            <consortium name="The Broad Institute Genomics Platform"/>
            <consortium name="The Broad Institute Genome Sequencing Center for Infectious Disease"/>
            <person name="Wu L."/>
            <person name="Ma J."/>
        </authorList>
    </citation>
    <scope>NUCLEOTIDE SEQUENCE [LARGE SCALE GENOMIC DNA]</scope>
    <source>
        <strain evidence="12">CCUG 53903</strain>
    </source>
</reference>
<comment type="caution">
    <text evidence="11">The sequence shown here is derived from an EMBL/GenBank/DDBJ whole genome shotgun (WGS) entry which is preliminary data.</text>
</comment>
<evidence type="ECO:0000313" key="11">
    <source>
        <dbReference type="EMBL" id="MFC5830828.1"/>
    </source>
</evidence>
<keyword evidence="3" id="KW-0808">Transferase</keyword>
<evidence type="ECO:0000259" key="10">
    <source>
        <dbReference type="PROSITE" id="PS50011"/>
    </source>
</evidence>
<dbReference type="Pfam" id="PF00069">
    <property type="entry name" value="Pkinase"/>
    <property type="match status" value="1"/>
</dbReference>
<dbReference type="InterPro" id="IPR017441">
    <property type="entry name" value="Protein_kinase_ATP_BS"/>
</dbReference>
<evidence type="ECO:0000256" key="4">
    <source>
        <dbReference type="ARBA" id="ARBA00022741"/>
    </source>
</evidence>
<keyword evidence="2" id="KW-0723">Serine/threonine-protein kinase</keyword>
<keyword evidence="9" id="KW-1133">Transmembrane helix</keyword>
<keyword evidence="6 7" id="KW-0067">ATP-binding</keyword>
<keyword evidence="9" id="KW-0812">Transmembrane</keyword>
<dbReference type="PANTHER" id="PTHR43289">
    <property type="entry name" value="MITOGEN-ACTIVATED PROTEIN KINASE KINASE KINASE 20-RELATED"/>
    <property type="match status" value="1"/>
</dbReference>
<proteinExistence type="predicted"/>